<sequence>MKLWEYLSKKIKVTCIEGEVIQGKCNGYTQALDNEPEIASISIDAGEIDYEIYENEIEKIELVD</sequence>
<gene>
    <name evidence="1" type="ORF">Y919_10305</name>
</gene>
<protein>
    <submittedName>
        <fullName evidence="1">Uncharacterized protein</fullName>
    </submittedName>
</protein>
<dbReference type="EMBL" id="AZTB01000064">
    <property type="protein sequence ID" value="KGG79714.1"/>
    <property type="molecule type" value="Genomic_DNA"/>
</dbReference>
<name>A0A096CT49_9FIRM</name>
<dbReference type="RefSeq" id="WP_035164492.1">
    <property type="nucleotide sequence ID" value="NZ_AZTB01000064.1"/>
</dbReference>
<organism evidence="1 2">
    <name type="scientific">Caloranaerobacter azorensis H53214</name>
    <dbReference type="NCBI Taxonomy" id="1156417"/>
    <lineage>
        <taxon>Bacteria</taxon>
        <taxon>Bacillati</taxon>
        <taxon>Bacillota</taxon>
        <taxon>Tissierellia</taxon>
        <taxon>Tissierellales</taxon>
        <taxon>Thermohalobacteraceae</taxon>
        <taxon>Caloranaerobacter</taxon>
    </lineage>
</organism>
<evidence type="ECO:0000313" key="2">
    <source>
        <dbReference type="Proteomes" id="UP000029622"/>
    </source>
</evidence>
<accession>A0A096CT49</accession>
<reference evidence="1 2" key="1">
    <citation type="submission" date="2013-12" db="EMBL/GenBank/DDBJ databases">
        <title>Draft genome sequence of Caloranaerobacter sp. H53214.</title>
        <authorList>
            <person name="Jiang L.J."/>
            <person name="Shao Z.Z."/>
            <person name="Long M.N."/>
        </authorList>
    </citation>
    <scope>NUCLEOTIDE SEQUENCE [LARGE SCALE GENOMIC DNA]</scope>
    <source>
        <strain evidence="1 2">H53214</strain>
    </source>
</reference>
<dbReference type="Proteomes" id="UP000029622">
    <property type="component" value="Unassembled WGS sequence"/>
</dbReference>
<dbReference type="AlphaFoldDB" id="A0A096CT49"/>
<evidence type="ECO:0000313" key="1">
    <source>
        <dbReference type="EMBL" id="KGG79714.1"/>
    </source>
</evidence>
<comment type="caution">
    <text evidence="1">The sequence shown here is derived from an EMBL/GenBank/DDBJ whole genome shotgun (WGS) entry which is preliminary data.</text>
</comment>
<proteinExistence type="predicted"/>